<proteinExistence type="inferred from homology"/>
<feature type="binding site" evidence="9">
    <location>
        <position position="32"/>
    </location>
    <ligand>
        <name>S-adenosyl-L-methionine</name>
        <dbReference type="ChEBI" id="CHEBI:59789"/>
    </ligand>
</feature>
<dbReference type="Pfam" id="PF00398">
    <property type="entry name" value="RrnaAD"/>
    <property type="match status" value="1"/>
</dbReference>
<name>A0A226EN59_FOLCA</name>
<keyword evidence="2 9" id="KW-0489">Methyltransferase</keyword>
<dbReference type="FunFam" id="3.40.50.150:FF:000007">
    <property type="entry name" value="rRNA adenine N(6)-methyltransferase"/>
    <property type="match status" value="1"/>
</dbReference>
<dbReference type="InterPro" id="IPR001737">
    <property type="entry name" value="KsgA/Erm"/>
</dbReference>
<feature type="binding site" evidence="9">
    <location>
        <position position="124"/>
    </location>
    <ligand>
        <name>S-adenosyl-L-methionine</name>
        <dbReference type="ChEBI" id="CHEBI:59789"/>
    </ligand>
</feature>
<dbReference type="Proteomes" id="UP000198287">
    <property type="component" value="Unassembled WGS sequence"/>
</dbReference>
<evidence type="ECO:0000256" key="4">
    <source>
        <dbReference type="ARBA" id="ARBA00022691"/>
    </source>
</evidence>
<comment type="subunit">
    <text evidence="6">Part of the small subunit (SSU) processome, composed of more than 70 proteins and the RNA chaperone small nucleolar RNA (snoRNA) U3.</text>
</comment>
<keyword evidence="4 9" id="KW-0949">S-adenosyl-L-methionine</keyword>
<evidence type="ECO:0000256" key="2">
    <source>
        <dbReference type="ARBA" id="ARBA00022603"/>
    </source>
</evidence>
<reference evidence="12 13" key="1">
    <citation type="submission" date="2015-12" db="EMBL/GenBank/DDBJ databases">
        <title>The genome of Folsomia candida.</title>
        <authorList>
            <person name="Faddeeva A."/>
            <person name="Derks M.F."/>
            <person name="Anvar Y."/>
            <person name="Smit S."/>
            <person name="Van Straalen N."/>
            <person name="Roelofs D."/>
        </authorList>
    </citation>
    <scope>NUCLEOTIDE SEQUENCE [LARGE SCALE GENOMIC DNA]</scope>
    <source>
        <strain evidence="12 13">VU population</strain>
        <tissue evidence="12">Whole body</tissue>
    </source>
</reference>
<dbReference type="SUPFAM" id="SSF53335">
    <property type="entry name" value="S-adenosyl-L-methionine-dependent methyltransferases"/>
    <property type="match status" value="1"/>
</dbReference>
<feature type="binding site" evidence="9">
    <location>
        <position position="80"/>
    </location>
    <ligand>
        <name>S-adenosyl-L-methionine</name>
        <dbReference type="ChEBI" id="CHEBI:59789"/>
    </ligand>
</feature>
<sequence>MGKIKAKKPKGVAGGAHFKQSMRLEHAKFGQHLLKNPLIVDGMVDRAAVRSTDTVLEVGPGTGNLTMKLLPKAKKVIAFEIDQRMVAEVIKRSRNAGMEKKLEVIVGDICKTGDLPQFDICVANIPYQISSPLVFKLLLHRPAFRCAVLMVQREFAQRLVAQPGDKLYCRLTINTQLLSRVEHLIKVGKNNFRPPPKVDSSVIRIEPRMPPPPINFQEWDALTRIAFSRKNKTLLANFKTTSVVSSLAKNYAAANMMPNSNAAVPLLSSTTSSKSTAQPPKDYQELERLVMEKVERVLGNGFVDKRARMLDVDDFIKLLVEFNKEGIHFA</sequence>
<evidence type="ECO:0000256" key="7">
    <source>
        <dbReference type="ARBA" id="ARBA00046134"/>
    </source>
</evidence>
<dbReference type="AlphaFoldDB" id="A0A226EN59"/>
<dbReference type="GO" id="GO:0003723">
    <property type="term" value="F:RNA binding"/>
    <property type="evidence" value="ECO:0007669"/>
    <property type="project" value="UniProtKB-UniRule"/>
</dbReference>
<dbReference type="PROSITE" id="PS01131">
    <property type="entry name" value="RRNA_A_DIMETH"/>
    <property type="match status" value="1"/>
</dbReference>
<dbReference type="InterPro" id="IPR011530">
    <property type="entry name" value="rRNA_adenine_dimethylase"/>
</dbReference>
<comment type="function">
    <text evidence="7">Specifically dimethylates two adjacent adenosines in the loop of a conserved hairpin near the 3'-end of 18S rRNA in the 40S particle. Involved in the pre-rRNA processing steps leading to small-subunit rRNA production independently of its RNA-modifying catalytic activity. Part of the small subunit (SSU) processome, first precursor of the small eukaryotic ribosomal subunit. During the assembly of the SSU processome in the nucleolus, many ribosome biogenesis factors, an RNA chaperone and ribosomal proteins associate with the nascent pre-rRNA and work in concert to generate RNA folding, modifications, rearrangements and cleavage as well as targeted degradation of pre-ribosomal RNA by the RNA exosome.</text>
</comment>
<dbReference type="InterPro" id="IPR020598">
    <property type="entry name" value="rRNA_Ade_methylase_Trfase_N"/>
</dbReference>
<keyword evidence="3 9" id="KW-0808">Transferase</keyword>
<feature type="binding site" evidence="9">
    <location>
        <position position="59"/>
    </location>
    <ligand>
        <name>S-adenosyl-L-methionine</name>
        <dbReference type="ChEBI" id="CHEBI:59789"/>
    </ligand>
</feature>
<dbReference type="SMART" id="SM00650">
    <property type="entry name" value="rADc"/>
    <property type="match status" value="1"/>
</dbReference>
<dbReference type="EMBL" id="LNIX01000003">
    <property type="protein sequence ID" value="OXA58464.1"/>
    <property type="molecule type" value="Genomic_DNA"/>
</dbReference>
<organism evidence="12 13">
    <name type="scientific">Folsomia candida</name>
    <name type="common">Springtail</name>
    <dbReference type="NCBI Taxonomy" id="158441"/>
    <lineage>
        <taxon>Eukaryota</taxon>
        <taxon>Metazoa</taxon>
        <taxon>Ecdysozoa</taxon>
        <taxon>Arthropoda</taxon>
        <taxon>Hexapoda</taxon>
        <taxon>Collembola</taxon>
        <taxon>Entomobryomorpha</taxon>
        <taxon>Isotomoidea</taxon>
        <taxon>Isotomidae</taxon>
        <taxon>Proisotominae</taxon>
        <taxon>Folsomia</taxon>
    </lineage>
</organism>
<accession>A0A226EN59</accession>
<evidence type="ECO:0000313" key="13">
    <source>
        <dbReference type="Proteomes" id="UP000198287"/>
    </source>
</evidence>
<evidence type="ECO:0000256" key="9">
    <source>
        <dbReference type="PROSITE-ProRule" id="PRU01026"/>
    </source>
</evidence>
<keyword evidence="13" id="KW-1185">Reference proteome</keyword>
<comment type="caution">
    <text evidence="12">The sequence shown here is derived from an EMBL/GenBank/DDBJ whole genome shotgun (WGS) entry which is preliminary data.</text>
</comment>
<dbReference type="EC" id="2.1.1.-" evidence="10"/>
<feature type="domain" description="Ribosomal RNA adenine methylase transferase N-terminal" evidence="11">
    <location>
        <begin position="39"/>
        <end position="209"/>
    </location>
</feature>
<dbReference type="Gene3D" id="1.10.8.480">
    <property type="match status" value="1"/>
</dbReference>
<protein>
    <recommendedName>
        <fullName evidence="10">rRNA adenine N(6)-methyltransferase</fullName>
        <ecNumber evidence="10">2.1.1.-</ecNumber>
    </recommendedName>
</protein>
<evidence type="ECO:0000256" key="10">
    <source>
        <dbReference type="RuleBase" id="RU362106"/>
    </source>
</evidence>
<dbReference type="NCBIfam" id="TIGR00755">
    <property type="entry name" value="ksgA"/>
    <property type="match status" value="1"/>
</dbReference>
<feature type="binding site" evidence="9">
    <location>
        <position position="108"/>
    </location>
    <ligand>
        <name>S-adenosyl-L-methionine</name>
        <dbReference type="ChEBI" id="CHEBI:59789"/>
    </ligand>
</feature>
<dbReference type="GO" id="GO:0000179">
    <property type="term" value="F:rRNA (adenine-N6,N6-)-dimethyltransferase activity"/>
    <property type="evidence" value="ECO:0007669"/>
    <property type="project" value="UniProtKB-UniRule"/>
</dbReference>
<evidence type="ECO:0000313" key="12">
    <source>
        <dbReference type="EMBL" id="OXA58464.1"/>
    </source>
</evidence>
<dbReference type="InterPro" id="IPR020596">
    <property type="entry name" value="rRNA_Ade_Mease_Trfase_CS"/>
</dbReference>
<evidence type="ECO:0000259" key="11">
    <source>
        <dbReference type="SMART" id="SM00650"/>
    </source>
</evidence>
<dbReference type="InterPro" id="IPR029063">
    <property type="entry name" value="SAM-dependent_MTases_sf"/>
</dbReference>
<dbReference type="OrthoDB" id="74991at2759"/>
<gene>
    <name evidence="12" type="ORF">Fcan01_08478</name>
</gene>
<dbReference type="OMA" id="GMFQKEV"/>
<evidence type="ECO:0000256" key="6">
    <source>
        <dbReference type="ARBA" id="ARBA00035020"/>
    </source>
</evidence>
<dbReference type="Gene3D" id="3.40.50.150">
    <property type="entry name" value="Vaccinia Virus protein VP39"/>
    <property type="match status" value="1"/>
</dbReference>
<evidence type="ECO:0000256" key="5">
    <source>
        <dbReference type="ARBA" id="ARBA00022884"/>
    </source>
</evidence>
<dbReference type="CDD" id="cd02440">
    <property type="entry name" value="AdoMet_MTases"/>
    <property type="match status" value="1"/>
</dbReference>
<keyword evidence="5 9" id="KW-0694">RNA-binding</keyword>
<comment type="similarity">
    <text evidence="8 9 10">Belongs to the class I-like SAM-binding methyltransferase superfamily. rRNA adenine N(6)-methyltransferase family.</text>
</comment>
<evidence type="ECO:0000256" key="1">
    <source>
        <dbReference type="ARBA" id="ARBA00022552"/>
    </source>
</evidence>
<evidence type="ECO:0000256" key="8">
    <source>
        <dbReference type="ARBA" id="ARBA00061109"/>
    </source>
</evidence>
<feature type="binding site" evidence="9">
    <location>
        <position position="34"/>
    </location>
    <ligand>
        <name>S-adenosyl-L-methionine</name>
        <dbReference type="ChEBI" id="CHEBI:59789"/>
    </ligand>
</feature>
<dbReference type="PANTHER" id="PTHR11727:SF7">
    <property type="entry name" value="DIMETHYLADENOSINE TRANSFERASE-RELATED"/>
    <property type="match status" value="1"/>
</dbReference>
<dbReference type="PROSITE" id="PS51689">
    <property type="entry name" value="SAM_RNA_A_N6_MT"/>
    <property type="match status" value="1"/>
</dbReference>
<keyword evidence="1 10" id="KW-0698">rRNA processing</keyword>
<dbReference type="PANTHER" id="PTHR11727">
    <property type="entry name" value="DIMETHYLADENOSINE TRANSFERASE"/>
    <property type="match status" value="1"/>
</dbReference>
<evidence type="ECO:0000256" key="3">
    <source>
        <dbReference type="ARBA" id="ARBA00022679"/>
    </source>
</evidence>
<dbReference type="STRING" id="158441.A0A226EN59"/>